<organism evidence="3 4">
    <name type="scientific">Cryobacterium arcticum</name>
    <dbReference type="NCBI Taxonomy" id="670052"/>
    <lineage>
        <taxon>Bacteria</taxon>
        <taxon>Bacillati</taxon>
        <taxon>Actinomycetota</taxon>
        <taxon>Actinomycetes</taxon>
        <taxon>Micrococcales</taxon>
        <taxon>Microbacteriaceae</taxon>
        <taxon>Cryobacterium</taxon>
    </lineage>
</organism>
<dbReference type="RefSeq" id="WP_110128331.1">
    <property type="nucleotide sequence ID" value="NZ_QHLY01000012.1"/>
</dbReference>
<feature type="signal peptide" evidence="1">
    <location>
        <begin position="1"/>
        <end position="22"/>
    </location>
</feature>
<gene>
    <name evidence="3" type="ORF">CTB96_19045</name>
</gene>
<accession>A0A317ZQB6</accession>
<proteinExistence type="predicted"/>
<keyword evidence="1" id="KW-0732">Signal</keyword>
<feature type="domain" description="Excalibur calcium-binding" evidence="2">
    <location>
        <begin position="38"/>
        <end position="97"/>
    </location>
</feature>
<dbReference type="SMART" id="SM00894">
    <property type="entry name" value="Excalibur"/>
    <property type="match status" value="1"/>
</dbReference>
<dbReference type="InterPro" id="IPR008613">
    <property type="entry name" value="Excalibur_Ca-bd_domain"/>
</dbReference>
<dbReference type="EMBL" id="QHLY01000012">
    <property type="protein sequence ID" value="PXA68680.1"/>
    <property type="molecule type" value="Genomic_DNA"/>
</dbReference>
<evidence type="ECO:0000259" key="2">
    <source>
        <dbReference type="SMART" id="SM00894"/>
    </source>
</evidence>
<keyword evidence="4" id="KW-1185">Reference proteome</keyword>
<dbReference type="OrthoDB" id="2735480at2"/>
<evidence type="ECO:0000313" key="4">
    <source>
        <dbReference type="Proteomes" id="UP000246722"/>
    </source>
</evidence>
<evidence type="ECO:0000313" key="3">
    <source>
        <dbReference type="EMBL" id="PXA68680.1"/>
    </source>
</evidence>
<name>A0A317ZQB6_9MICO</name>
<reference evidence="3 4" key="1">
    <citation type="submission" date="2018-05" db="EMBL/GenBank/DDBJ databases">
        <title>Genetic diversity of glacier-inhabiting Cryobacterium bacteria in China and description of Cryobacterium mengkeensis sp. nov. and Arthrobacter glacialis sp. nov.</title>
        <authorList>
            <person name="Liu Q."/>
            <person name="Xin Y.-H."/>
        </authorList>
    </citation>
    <scope>NUCLEOTIDE SEQUENCE [LARGE SCALE GENOMIC DNA]</scope>
    <source>
        <strain evidence="3 4">SK-1</strain>
    </source>
</reference>
<sequence length="98" mass="10015">MVFSVGVVLCLGLSAGASPATAATHAGPSTASKVAVTVFKNCTALNAKYPGGVARAGVTGNLVNGKKRAFTKRPVFSTPLYTANKKSDRDKDGIACER</sequence>
<feature type="chain" id="PRO_5016466146" description="Excalibur calcium-binding domain-containing protein" evidence="1">
    <location>
        <begin position="23"/>
        <end position="98"/>
    </location>
</feature>
<dbReference type="Pfam" id="PF05901">
    <property type="entry name" value="Excalibur"/>
    <property type="match status" value="1"/>
</dbReference>
<dbReference type="Proteomes" id="UP000246722">
    <property type="component" value="Unassembled WGS sequence"/>
</dbReference>
<protein>
    <recommendedName>
        <fullName evidence="2">Excalibur calcium-binding domain-containing protein</fullName>
    </recommendedName>
</protein>
<comment type="caution">
    <text evidence="3">The sequence shown here is derived from an EMBL/GenBank/DDBJ whole genome shotgun (WGS) entry which is preliminary data.</text>
</comment>
<dbReference type="AlphaFoldDB" id="A0A317ZQB6"/>
<evidence type="ECO:0000256" key="1">
    <source>
        <dbReference type="SAM" id="SignalP"/>
    </source>
</evidence>